<evidence type="ECO:0000313" key="2">
    <source>
        <dbReference type="Proteomes" id="UP000305848"/>
    </source>
</evidence>
<dbReference type="GO" id="GO:0051213">
    <property type="term" value="F:dioxygenase activity"/>
    <property type="evidence" value="ECO:0007669"/>
    <property type="project" value="UniProtKB-KW"/>
</dbReference>
<dbReference type="SUPFAM" id="SSF51197">
    <property type="entry name" value="Clavaminate synthase-like"/>
    <property type="match status" value="1"/>
</dbReference>
<name>A0A4U3L2A5_9BACT</name>
<evidence type="ECO:0000313" key="1">
    <source>
        <dbReference type="EMBL" id="TKK67666.1"/>
    </source>
</evidence>
<proteinExistence type="predicted"/>
<dbReference type="RefSeq" id="WP_137262231.1">
    <property type="nucleotide sequence ID" value="NZ_SZQL01000010.1"/>
</dbReference>
<dbReference type="OrthoDB" id="9798771at2"/>
<comment type="caution">
    <text evidence="1">The sequence shown here is derived from an EMBL/GenBank/DDBJ whole genome shotgun (WGS) entry which is preliminary data.</text>
</comment>
<dbReference type="AlphaFoldDB" id="A0A4U3L2A5"/>
<keyword evidence="1" id="KW-0223">Dioxygenase</keyword>
<accession>A0A4U3L2A5</accession>
<keyword evidence="2" id="KW-1185">Reference proteome</keyword>
<dbReference type="Proteomes" id="UP000305848">
    <property type="component" value="Unassembled WGS sequence"/>
</dbReference>
<organism evidence="1 2">
    <name type="scientific">Ilyomonas limi</name>
    <dbReference type="NCBI Taxonomy" id="2575867"/>
    <lineage>
        <taxon>Bacteria</taxon>
        <taxon>Pseudomonadati</taxon>
        <taxon>Bacteroidota</taxon>
        <taxon>Chitinophagia</taxon>
        <taxon>Chitinophagales</taxon>
        <taxon>Chitinophagaceae</taxon>
        <taxon>Ilyomonas</taxon>
    </lineage>
</organism>
<protein>
    <submittedName>
        <fullName evidence="1">Phytanoyl-CoA dioxygenase</fullName>
    </submittedName>
</protein>
<gene>
    <name evidence="1" type="ORF">FC093_13015</name>
</gene>
<dbReference type="EMBL" id="SZQL01000010">
    <property type="protein sequence ID" value="TKK67666.1"/>
    <property type="molecule type" value="Genomic_DNA"/>
</dbReference>
<keyword evidence="1" id="KW-0560">Oxidoreductase</keyword>
<sequence length="259" mass="28843">MQQLSIRQIEQFINEGFVKIENAFSADAADECRAILWEATQCDPYNTETWMQPVIRIGEMAHKPFRKAANTSILHTAFDQLAGKGNWLPREMLGSFPIRFPSKIPAGDTGWHVDASFPGEKAYDYLSWRINIHSKGRALLMLFLFSDVSIQDAPTLIKSGSHIHVARILASAGEQGLSFTELAQKLDVLPAGEIVLATGKAGTVYLCHPFIVHAAQDHHGTNPKFMAQPALLTKKDFNIYREPEDCCPVERAILKGLKL</sequence>
<reference evidence="1 2" key="1">
    <citation type="submission" date="2019-05" db="EMBL/GenBank/DDBJ databases">
        <title>Panacibacter sp. strain 17mud1-8 Genome sequencing and assembly.</title>
        <authorList>
            <person name="Chhetri G."/>
        </authorList>
    </citation>
    <scope>NUCLEOTIDE SEQUENCE [LARGE SCALE GENOMIC DNA]</scope>
    <source>
        <strain evidence="1 2">17mud1-8</strain>
    </source>
</reference>
<dbReference type="Gene3D" id="2.60.120.620">
    <property type="entry name" value="q2cbj1_9rhob like domain"/>
    <property type="match status" value="1"/>
</dbReference>